<dbReference type="InterPro" id="IPR001647">
    <property type="entry name" value="HTH_TetR"/>
</dbReference>
<reference evidence="6 7" key="1">
    <citation type="submission" date="2024-05" db="EMBL/GenBank/DDBJ databases">
        <authorList>
            <person name="Duchaud E."/>
        </authorList>
    </citation>
    <scope>NUCLEOTIDE SEQUENCE [LARGE SCALE GENOMIC DNA]</scope>
    <source>
        <strain evidence="6">Ena-SAMPLE-TAB-13-05-2024-13:56:06:370-140305</strain>
    </source>
</reference>
<dbReference type="PANTHER" id="PTHR47506">
    <property type="entry name" value="TRANSCRIPTIONAL REGULATORY PROTEIN"/>
    <property type="match status" value="1"/>
</dbReference>
<evidence type="ECO:0000256" key="4">
    <source>
        <dbReference type="PROSITE-ProRule" id="PRU00335"/>
    </source>
</evidence>
<organism evidence="6 7">
    <name type="scientific">Tenacibaculum vairaonense</name>
    <dbReference type="NCBI Taxonomy" id="3137860"/>
    <lineage>
        <taxon>Bacteria</taxon>
        <taxon>Pseudomonadati</taxon>
        <taxon>Bacteroidota</taxon>
        <taxon>Flavobacteriia</taxon>
        <taxon>Flavobacteriales</taxon>
        <taxon>Flavobacteriaceae</taxon>
        <taxon>Tenacibaculum</taxon>
    </lineage>
</organism>
<dbReference type="SUPFAM" id="SSF46689">
    <property type="entry name" value="Homeodomain-like"/>
    <property type="match status" value="1"/>
</dbReference>
<evidence type="ECO:0000256" key="1">
    <source>
        <dbReference type="ARBA" id="ARBA00023015"/>
    </source>
</evidence>
<keyword evidence="2 4" id="KW-0238">DNA-binding</keyword>
<feature type="DNA-binding region" description="H-T-H motif" evidence="4">
    <location>
        <begin position="26"/>
        <end position="45"/>
    </location>
</feature>
<dbReference type="PANTHER" id="PTHR47506:SF6">
    <property type="entry name" value="HTH-TYPE TRANSCRIPTIONAL REPRESSOR NEMR"/>
    <property type="match status" value="1"/>
</dbReference>
<gene>
    <name evidence="6" type="ORF">T190115A13A_50064</name>
</gene>
<dbReference type="RefSeq" id="WP_348739420.1">
    <property type="nucleotide sequence ID" value="NZ_CAXJRC010000042.1"/>
</dbReference>
<dbReference type="PRINTS" id="PR00455">
    <property type="entry name" value="HTHTETR"/>
</dbReference>
<dbReference type="Gene3D" id="1.10.357.10">
    <property type="entry name" value="Tetracycline Repressor, domain 2"/>
    <property type="match status" value="1"/>
</dbReference>
<dbReference type="InterPro" id="IPR036271">
    <property type="entry name" value="Tet_transcr_reg_TetR-rel_C_sf"/>
</dbReference>
<dbReference type="PROSITE" id="PS50977">
    <property type="entry name" value="HTH_TETR_2"/>
    <property type="match status" value="1"/>
</dbReference>
<keyword evidence="3" id="KW-0804">Transcription</keyword>
<keyword evidence="1" id="KW-0805">Transcription regulation</keyword>
<evidence type="ECO:0000256" key="2">
    <source>
        <dbReference type="ARBA" id="ARBA00023125"/>
    </source>
</evidence>
<dbReference type="InterPro" id="IPR009057">
    <property type="entry name" value="Homeodomain-like_sf"/>
</dbReference>
<dbReference type="Proteomes" id="UP001497602">
    <property type="component" value="Unassembled WGS sequence"/>
</dbReference>
<dbReference type="Pfam" id="PF00440">
    <property type="entry name" value="TetR_N"/>
    <property type="match status" value="1"/>
</dbReference>
<feature type="domain" description="HTH tetR-type" evidence="5">
    <location>
        <begin position="3"/>
        <end position="63"/>
    </location>
</feature>
<keyword evidence="7" id="KW-1185">Reference proteome</keyword>
<protein>
    <submittedName>
        <fullName evidence="6">HTH tetR-type domain-containing protein</fullName>
    </submittedName>
</protein>
<accession>A0ABP1FF49</accession>
<dbReference type="InterPro" id="IPR023772">
    <property type="entry name" value="DNA-bd_HTH_TetR-type_CS"/>
</dbReference>
<evidence type="ECO:0000313" key="6">
    <source>
        <dbReference type="EMBL" id="CAL2107822.1"/>
    </source>
</evidence>
<evidence type="ECO:0000313" key="7">
    <source>
        <dbReference type="Proteomes" id="UP001497602"/>
    </source>
</evidence>
<proteinExistence type="predicted"/>
<sequence length="203" mass="24004">MPNNSKEVIINSAFELFIKQGYQKTSLKDIMEETQLSKGAIYHHFKSKHEIYLASLDTYFFKLYEDLFSKNEFSNFKENIKYSYTFFTDLINYIENIGNGITYPIRQFFLFQLESEQDPIIREKIIDTIQHYKQEVTRIIKKAQETKEITNLLSVSVITQQLISMIEGIAIHHSTLKENSKDFLEQKYNEVILPYLTLLTNQT</sequence>
<name>A0ABP1FF49_9FLAO</name>
<dbReference type="EMBL" id="CAXJRC010000042">
    <property type="protein sequence ID" value="CAL2107822.1"/>
    <property type="molecule type" value="Genomic_DNA"/>
</dbReference>
<evidence type="ECO:0000256" key="3">
    <source>
        <dbReference type="ARBA" id="ARBA00023163"/>
    </source>
</evidence>
<comment type="caution">
    <text evidence="6">The sequence shown here is derived from an EMBL/GenBank/DDBJ whole genome shotgun (WGS) entry which is preliminary data.</text>
</comment>
<dbReference type="SUPFAM" id="SSF48498">
    <property type="entry name" value="Tetracyclin repressor-like, C-terminal domain"/>
    <property type="match status" value="1"/>
</dbReference>
<dbReference type="PROSITE" id="PS01081">
    <property type="entry name" value="HTH_TETR_1"/>
    <property type="match status" value="1"/>
</dbReference>
<evidence type="ECO:0000259" key="5">
    <source>
        <dbReference type="PROSITE" id="PS50977"/>
    </source>
</evidence>